<organism evidence="1 2">
    <name type="scientific">Seinonella peptonophila</name>
    <dbReference type="NCBI Taxonomy" id="112248"/>
    <lineage>
        <taxon>Bacteria</taxon>
        <taxon>Bacillati</taxon>
        <taxon>Bacillota</taxon>
        <taxon>Bacilli</taxon>
        <taxon>Bacillales</taxon>
        <taxon>Thermoactinomycetaceae</taxon>
        <taxon>Seinonella</taxon>
    </lineage>
</organism>
<dbReference type="AlphaFoldDB" id="A0A1M4W4P8"/>
<dbReference type="RefSeq" id="WP_073154135.1">
    <property type="nucleotide sequence ID" value="NZ_FQVL01000003.1"/>
</dbReference>
<dbReference type="EMBL" id="FQVL01000003">
    <property type="protein sequence ID" value="SHE76083.1"/>
    <property type="molecule type" value="Genomic_DNA"/>
</dbReference>
<keyword evidence="2" id="KW-1185">Reference proteome</keyword>
<dbReference type="InterPro" id="IPR058867">
    <property type="entry name" value="YtzJ"/>
</dbReference>
<dbReference type="Pfam" id="PF26326">
    <property type="entry name" value="YtzJ"/>
    <property type="match status" value="1"/>
</dbReference>
<reference evidence="1 2" key="1">
    <citation type="submission" date="2016-11" db="EMBL/GenBank/DDBJ databases">
        <authorList>
            <person name="Jaros S."/>
            <person name="Januszkiewicz K."/>
            <person name="Wedrychowicz H."/>
        </authorList>
    </citation>
    <scope>NUCLEOTIDE SEQUENCE [LARGE SCALE GENOMIC DNA]</scope>
    <source>
        <strain evidence="1 2">DSM 44666</strain>
    </source>
</reference>
<dbReference type="OrthoDB" id="2679903at2"/>
<name>A0A1M4W4P8_9BACL</name>
<evidence type="ECO:0000313" key="2">
    <source>
        <dbReference type="Proteomes" id="UP000184476"/>
    </source>
</evidence>
<evidence type="ECO:0000313" key="1">
    <source>
        <dbReference type="EMBL" id="SHE76083.1"/>
    </source>
</evidence>
<dbReference type="STRING" id="112248.SAMN05444392_10328"/>
<dbReference type="Proteomes" id="UP000184476">
    <property type="component" value="Unassembled WGS sequence"/>
</dbReference>
<protein>
    <submittedName>
        <fullName evidence="1">Uncharacterized protein</fullName>
    </submittedName>
</protein>
<proteinExistence type="predicted"/>
<accession>A0A1M4W4P8</accession>
<gene>
    <name evidence="1" type="ORF">SAMN05444392_10328</name>
</gene>
<sequence>MIISRRKLAQSKVEEIKNGYSAFAETEEVAQLIENELKTLNIKVHIDRTEKGSWFIPEKPAKK</sequence>